<organism evidence="1 2">
    <name type="scientific">Citrifermentans bremense</name>
    <dbReference type="NCBI Taxonomy" id="60035"/>
    <lineage>
        <taxon>Bacteria</taxon>
        <taxon>Pseudomonadati</taxon>
        <taxon>Thermodesulfobacteriota</taxon>
        <taxon>Desulfuromonadia</taxon>
        <taxon>Geobacterales</taxon>
        <taxon>Geobacteraceae</taxon>
        <taxon>Citrifermentans</taxon>
    </lineage>
</organism>
<dbReference type="AlphaFoldDB" id="A0A6S6M3T7"/>
<dbReference type="KEGG" id="gbn:GEOBRER4_13760"/>
<protein>
    <submittedName>
        <fullName evidence="1">Uncharacterized protein</fullName>
    </submittedName>
</protein>
<name>A0A6S6M3T7_9BACT</name>
<dbReference type="RefSeq" id="WP_185244796.1">
    <property type="nucleotide sequence ID" value="NZ_AP023213.1"/>
</dbReference>
<reference evidence="1 2" key="1">
    <citation type="submission" date="2020-06" db="EMBL/GenBank/DDBJ databases">
        <title>Interaction of electrochemicaly active bacteria, Geobacter bremensis R4 on different carbon anode.</title>
        <authorList>
            <person name="Meng L."/>
            <person name="Yoshida N."/>
        </authorList>
    </citation>
    <scope>NUCLEOTIDE SEQUENCE [LARGE SCALE GENOMIC DNA]</scope>
    <source>
        <strain evidence="1 2">R4</strain>
    </source>
</reference>
<gene>
    <name evidence="1" type="ORF">GEOBRER4_n1435</name>
</gene>
<dbReference type="EMBL" id="AP023213">
    <property type="protein sequence ID" value="BCG46626.1"/>
    <property type="molecule type" value="Genomic_DNA"/>
</dbReference>
<proteinExistence type="predicted"/>
<dbReference type="Proteomes" id="UP000515472">
    <property type="component" value="Chromosome"/>
</dbReference>
<accession>A0A6S6M3T7</accession>
<evidence type="ECO:0000313" key="1">
    <source>
        <dbReference type="EMBL" id="BCG46626.1"/>
    </source>
</evidence>
<keyword evidence="2" id="KW-1185">Reference proteome</keyword>
<evidence type="ECO:0000313" key="2">
    <source>
        <dbReference type="Proteomes" id="UP000515472"/>
    </source>
</evidence>
<sequence length="98" mass="11015">MEKTPFILALFISIVALLAANPGLRKSADHENCEISSYDYAKLHTAMEHDAEIAAVARRELTQDHVTIAQYNRVMRQIDHIKSRQAKRGAAVQQASLR</sequence>